<proteinExistence type="predicted"/>
<accession>A0A6V7PNS6</accession>
<sequence>MAHVSDIKLIRTDTTLDLSQKAEKESSLSSDVDYNLRTWDLAGTTQIRRSTRAGSTYSPLRYNSYAQQSSEEEEKKEKKKKKRRRERETLKKALLRSYRRLRLSEVAVYDEDR</sequence>
<dbReference type="AlphaFoldDB" id="A0A6V7PNS6"/>
<dbReference type="GO" id="GO:0005773">
    <property type="term" value="C:vacuole"/>
    <property type="evidence" value="ECO:0007669"/>
    <property type="project" value="TreeGrafter"/>
</dbReference>
<evidence type="ECO:0000256" key="1">
    <source>
        <dbReference type="SAM" id="MobiDB-lite"/>
    </source>
</evidence>
<organism evidence="2">
    <name type="scientific">Ananas comosus var. bracteatus</name>
    <name type="common">red pineapple</name>
    <dbReference type="NCBI Taxonomy" id="296719"/>
    <lineage>
        <taxon>Eukaryota</taxon>
        <taxon>Viridiplantae</taxon>
        <taxon>Streptophyta</taxon>
        <taxon>Embryophyta</taxon>
        <taxon>Tracheophyta</taxon>
        <taxon>Spermatophyta</taxon>
        <taxon>Magnoliopsida</taxon>
        <taxon>Liliopsida</taxon>
        <taxon>Poales</taxon>
        <taxon>Bromeliaceae</taxon>
        <taxon>Bromelioideae</taxon>
        <taxon>Ananas</taxon>
    </lineage>
</organism>
<reference evidence="2" key="1">
    <citation type="submission" date="2020-07" db="EMBL/GenBank/DDBJ databases">
        <authorList>
            <person name="Lin J."/>
        </authorList>
    </citation>
    <scope>NUCLEOTIDE SEQUENCE</scope>
</reference>
<evidence type="ECO:0000313" key="2">
    <source>
        <dbReference type="EMBL" id="CAD1832475.1"/>
    </source>
</evidence>
<dbReference type="EMBL" id="LR862150">
    <property type="protein sequence ID" value="CAD1832475.1"/>
    <property type="molecule type" value="Genomic_DNA"/>
</dbReference>
<dbReference type="PANTHER" id="PTHR34892">
    <property type="entry name" value="VACUOLAR ATP SYNTHASE CATALYTIC SUBUNIT-RELATED / V-ATPASE-RELATED / VACUOLAR PROTON PUMP-LIKE PROTEIN"/>
    <property type="match status" value="1"/>
</dbReference>
<protein>
    <submittedName>
        <fullName evidence="2">Uncharacterized protein</fullName>
    </submittedName>
</protein>
<dbReference type="PANTHER" id="PTHR34892:SF2">
    <property type="entry name" value="VACUOLAR ATP SYNTHASE CATALYTIC SUBUNIT-RELATED _ V-ATPASE-RELATED _ VACUOLAR PROTON PUMP-LIKE PROTEIN"/>
    <property type="match status" value="1"/>
</dbReference>
<name>A0A6V7PNS6_ANACO</name>
<gene>
    <name evidence="2" type="ORF">CB5_LOCUS15686</name>
</gene>
<feature type="region of interest" description="Disordered" evidence="1">
    <location>
        <begin position="50"/>
        <end position="89"/>
    </location>
</feature>